<proteinExistence type="predicted"/>
<keyword evidence="2" id="KW-1185">Reference proteome</keyword>
<gene>
    <name evidence="1" type="ORF">ABQG75_18440</name>
</gene>
<dbReference type="Proteomes" id="UP001447374">
    <property type="component" value="Unassembled WGS sequence"/>
</dbReference>
<dbReference type="RefSeq" id="WP_125454232.1">
    <property type="nucleotide sequence ID" value="NZ_BMKJ01000001.1"/>
</dbReference>
<protein>
    <submittedName>
        <fullName evidence="1">Uncharacterized protein</fullName>
    </submittedName>
</protein>
<organism evidence="1 2">
    <name type="scientific">Franconibacter daqui</name>
    <dbReference type="NCBI Taxonomy" id="2047724"/>
    <lineage>
        <taxon>Bacteria</taxon>
        <taxon>Pseudomonadati</taxon>
        <taxon>Pseudomonadota</taxon>
        <taxon>Gammaproteobacteria</taxon>
        <taxon>Enterobacterales</taxon>
        <taxon>Enterobacteriaceae</taxon>
        <taxon>Franconibacter</taxon>
    </lineage>
</organism>
<evidence type="ECO:0000313" key="2">
    <source>
        <dbReference type="Proteomes" id="UP001447374"/>
    </source>
</evidence>
<reference evidence="1 2" key="1">
    <citation type="submission" date="2024-06" db="EMBL/GenBank/DDBJ databases">
        <title>Fanconibacter daqui strain Q02 whole shotgun sequencing project.</title>
        <authorList>
            <person name="Rodrigues J.W.A."/>
            <person name="Viana L.C."/>
            <person name="Vieira E.C."/>
            <person name="Souza F.O.L."/>
            <person name="Alegria O.C."/>
            <person name="Patroca S."/>
            <person name="Cruz A.C.R."/>
            <person name="Nunes A.R.C."/>
        </authorList>
    </citation>
    <scope>NUCLEOTIDE SEQUENCE [LARGE SCALE GENOMIC DNA]</scope>
    <source>
        <strain evidence="1 2">Q02</strain>
    </source>
</reference>
<sequence length="64" mass="7393">MQNRYEGHFTAPANLGYPPKVLKKKQIKQNRACSPVFMLSFSASDKRVSPQSYFAERRPSAFHF</sequence>
<evidence type="ECO:0000313" key="1">
    <source>
        <dbReference type="EMBL" id="MER0127711.1"/>
    </source>
</evidence>
<dbReference type="EMBL" id="JBEHGX010000012">
    <property type="protein sequence ID" value="MER0127711.1"/>
    <property type="molecule type" value="Genomic_DNA"/>
</dbReference>
<name>A0ABV1PS79_9ENTR</name>
<comment type="caution">
    <text evidence="1">The sequence shown here is derived from an EMBL/GenBank/DDBJ whole genome shotgun (WGS) entry which is preliminary data.</text>
</comment>
<accession>A0ABV1PS79</accession>